<dbReference type="SUPFAM" id="SSF48264">
    <property type="entry name" value="Cytochrome P450"/>
    <property type="match status" value="1"/>
</dbReference>
<keyword evidence="9 14" id="KW-0560">Oxidoreductase</keyword>
<organism evidence="15 16">
    <name type="scientific">Paramuricea clavata</name>
    <name type="common">Red gorgonian</name>
    <name type="synonym">Violescent sea-whip</name>
    <dbReference type="NCBI Taxonomy" id="317549"/>
    <lineage>
        <taxon>Eukaryota</taxon>
        <taxon>Metazoa</taxon>
        <taxon>Cnidaria</taxon>
        <taxon>Anthozoa</taxon>
        <taxon>Octocorallia</taxon>
        <taxon>Malacalcyonacea</taxon>
        <taxon>Plexauridae</taxon>
        <taxon>Paramuricea</taxon>
    </lineage>
</organism>
<dbReference type="GO" id="GO:0042446">
    <property type="term" value="P:hormone biosynthetic process"/>
    <property type="evidence" value="ECO:0007669"/>
    <property type="project" value="TreeGrafter"/>
</dbReference>
<dbReference type="EMBL" id="CACRXK020001078">
    <property type="protein sequence ID" value="CAB3986820.1"/>
    <property type="molecule type" value="Genomic_DNA"/>
</dbReference>
<dbReference type="InterPro" id="IPR001128">
    <property type="entry name" value="Cyt_P450"/>
</dbReference>
<evidence type="ECO:0000256" key="4">
    <source>
        <dbReference type="ARBA" id="ARBA00010617"/>
    </source>
</evidence>
<keyword evidence="5 13" id="KW-0349">Heme</keyword>
<evidence type="ECO:0000313" key="15">
    <source>
        <dbReference type="EMBL" id="CAB3986820.1"/>
    </source>
</evidence>
<keyword evidence="15" id="KW-0456">Lyase</keyword>
<dbReference type="OrthoDB" id="1055148at2759"/>
<dbReference type="InterPro" id="IPR002401">
    <property type="entry name" value="Cyt_P450_E_grp-I"/>
</dbReference>
<dbReference type="PROSITE" id="PS00086">
    <property type="entry name" value="CYTOCHROME_P450"/>
    <property type="match status" value="1"/>
</dbReference>
<evidence type="ECO:0000256" key="12">
    <source>
        <dbReference type="ARBA" id="ARBA00023136"/>
    </source>
</evidence>
<reference evidence="15" key="1">
    <citation type="submission" date="2020-04" db="EMBL/GenBank/DDBJ databases">
        <authorList>
            <person name="Alioto T."/>
            <person name="Alioto T."/>
            <person name="Gomez Garrido J."/>
        </authorList>
    </citation>
    <scope>NUCLEOTIDE SEQUENCE</scope>
    <source>
        <strain evidence="15">A484AB</strain>
    </source>
</reference>
<comment type="caution">
    <text evidence="15">The sequence shown here is derived from an EMBL/GenBank/DDBJ whole genome shotgun (WGS) entry which is preliminary data.</text>
</comment>
<dbReference type="GO" id="GO:0016829">
    <property type="term" value="F:lyase activity"/>
    <property type="evidence" value="ECO:0007669"/>
    <property type="project" value="UniProtKB-KW"/>
</dbReference>
<evidence type="ECO:0000256" key="1">
    <source>
        <dbReference type="ARBA" id="ARBA00001971"/>
    </source>
</evidence>
<sequence length="496" mass="56072">MFLEIAVSLFLISFTWYAYSYMIRRNMPPGPIPYPFIGNIPHMMCDPVNPFGHLAEKYGDIYSLSLPMGNVVVVSTSSLIRDARLGRNDDLSGKSAKSMFPFPDILGNDLAVADFSTAYLFRKRVFKSAIHIFGSGIAQAEDRARHAVDLAIAEIETQRPEPFSPKKVFESAIYAQIWEWLTSRRVPLNDPTIKSLINFGDTLVGLPVISVLYQAIPFLSYLPSKFQREIKRAQKIRDDLLTAEFRYHQQTYTPGVIRDLTDSFICAYEKENAKESRKDIGSVEDIPYLMLDVAFAGADTTSASLAWFFLFMVRHQDIQKKLHEELDRAVMENGCLPSSVDPDEMPYMQATICEIERVSGLVITTATNAIRDITLGGYHIPKGCLVVLNIRKVHLDEREWPEHDKFKPERFLDSAGKFIGWSKLPGFIPFGLGRRECPGQSLAKIMMFTFASTLLHRYKIELPDGGDLPTTEPSESDATVATVRPKNFQVVAKKRF</sequence>
<dbReference type="GO" id="GO:0005506">
    <property type="term" value="F:iron ion binding"/>
    <property type="evidence" value="ECO:0007669"/>
    <property type="project" value="InterPro"/>
</dbReference>
<evidence type="ECO:0000256" key="2">
    <source>
        <dbReference type="ARBA" id="ARBA00004174"/>
    </source>
</evidence>
<dbReference type="Gene3D" id="1.10.630.10">
    <property type="entry name" value="Cytochrome P450"/>
    <property type="match status" value="1"/>
</dbReference>
<keyword evidence="12" id="KW-0472">Membrane</keyword>
<dbReference type="GO" id="GO:0004508">
    <property type="term" value="F:steroid 17-alpha-monooxygenase activity"/>
    <property type="evidence" value="ECO:0007669"/>
    <property type="project" value="TreeGrafter"/>
</dbReference>
<dbReference type="PRINTS" id="PR00385">
    <property type="entry name" value="P450"/>
</dbReference>
<dbReference type="GO" id="GO:0042448">
    <property type="term" value="P:progesterone metabolic process"/>
    <property type="evidence" value="ECO:0007669"/>
    <property type="project" value="TreeGrafter"/>
</dbReference>
<dbReference type="PANTHER" id="PTHR24289">
    <property type="entry name" value="STEROID 17-ALPHA-HYDROXYLASE/17,20 LYASE"/>
    <property type="match status" value="1"/>
</dbReference>
<evidence type="ECO:0000256" key="6">
    <source>
        <dbReference type="ARBA" id="ARBA00022723"/>
    </source>
</evidence>
<accession>A0A7D9HNF4</accession>
<evidence type="ECO:0000256" key="13">
    <source>
        <dbReference type="PIRSR" id="PIRSR602401-1"/>
    </source>
</evidence>
<comment type="cofactor">
    <cofactor evidence="1 13">
        <name>heme</name>
        <dbReference type="ChEBI" id="CHEBI:30413"/>
    </cofactor>
</comment>
<gene>
    <name evidence="15" type="ORF">PACLA_8A007275</name>
</gene>
<dbReference type="PANTHER" id="PTHR24289:SF1">
    <property type="entry name" value="STEROID 17-ALPHA-HYDROXYLASE_17,20 LYASE"/>
    <property type="match status" value="1"/>
</dbReference>
<keyword evidence="8" id="KW-0492">Microsome</keyword>
<feature type="binding site" description="axial binding residue" evidence="13">
    <location>
        <position position="437"/>
    </location>
    <ligand>
        <name>heme</name>
        <dbReference type="ChEBI" id="CHEBI:30413"/>
    </ligand>
    <ligandPart>
        <name>Fe</name>
        <dbReference type="ChEBI" id="CHEBI:18248"/>
    </ligandPart>
</feature>
<dbReference type="InterPro" id="IPR036396">
    <property type="entry name" value="Cyt_P450_sf"/>
</dbReference>
<dbReference type="Proteomes" id="UP001152795">
    <property type="component" value="Unassembled WGS sequence"/>
</dbReference>
<protein>
    <submittedName>
        <fullName evidence="15">Steroid 17-alpha-hydroxylase 17,20 lyase-like</fullName>
    </submittedName>
</protein>
<keyword evidence="10 13" id="KW-0408">Iron</keyword>
<dbReference type="GO" id="GO:0005789">
    <property type="term" value="C:endoplasmic reticulum membrane"/>
    <property type="evidence" value="ECO:0007669"/>
    <property type="project" value="UniProtKB-SubCell"/>
</dbReference>
<keyword evidence="7" id="KW-0256">Endoplasmic reticulum</keyword>
<dbReference type="PRINTS" id="PR00463">
    <property type="entry name" value="EP450I"/>
</dbReference>
<dbReference type="FunFam" id="1.10.630.10:FF:000238">
    <property type="entry name" value="Cytochrome P450 2A6"/>
    <property type="match status" value="1"/>
</dbReference>
<keyword evidence="16" id="KW-1185">Reference proteome</keyword>
<evidence type="ECO:0000256" key="9">
    <source>
        <dbReference type="ARBA" id="ARBA00023002"/>
    </source>
</evidence>
<evidence type="ECO:0000256" key="8">
    <source>
        <dbReference type="ARBA" id="ARBA00022848"/>
    </source>
</evidence>
<name>A0A7D9HNF4_PARCT</name>
<dbReference type="GO" id="GO:0020037">
    <property type="term" value="F:heme binding"/>
    <property type="evidence" value="ECO:0007669"/>
    <property type="project" value="InterPro"/>
</dbReference>
<dbReference type="InterPro" id="IPR017972">
    <property type="entry name" value="Cyt_P450_CS"/>
</dbReference>
<keyword evidence="6 13" id="KW-0479">Metal-binding</keyword>
<evidence type="ECO:0000256" key="5">
    <source>
        <dbReference type="ARBA" id="ARBA00022617"/>
    </source>
</evidence>
<dbReference type="Pfam" id="PF00067">
    <property type="entry name" value="p450"/>
    <property type="match status" value="1"/>
</dbReference>
<evidence type="ECO:0000313" key="16">
    <source>
        <dbReference type="Proteomes" id="UP001152795"/>
    </source>
</evidence>
<evidence type="ECO:0000256" key="3">
    <source>
        <dbReference type="ARBA" id="ARBA00004406"/>
    </source>
</evidence>
<proteinExistence type="inferred from homology"/>
<dbReference type="AlphaFoldDB" id="A0A7D9HNF4"/>
<evidence type="ECO:0000256" key="7">
    <source>
        <dbReference type="ARBA" id="ARBA00022824"/>
    </source>
</evidence>
<comment type="subcellular location">
    <subcellularLocation>
        <location evidence="3">Endoplasmic reticulum membrane</location>
        <topology evidence="3">Peripheral membrane protein</topology>
    </subcellularLocation>
    <subcellularLocation>
        <location evidence="2">Microsome membrane</location>
        <topology evidence="2">Peripheral membrane protein</topology>
    </subcellularLocation>
</comment>
<evidence type="ECO:0000256" key="14">
    <source>
        <dbReference type="RuleBase" id="RU000461"/>
    </source>
</evidence>
<comment type="similarity">
    <text evidence="4 14">Belongs to the cytochrome P450 family.</text>
</comment>
<keyword evidence="11 14" id="KW-0503">Monooxygenase</keyword>
<evidence type="ECO:0000256" key="11">
    <source>
        <dbReference type="ARBA" id="ARBA00023033"/>
    </source>
</evidence>
<evidence type="ECO:0000256" key="10">
    <source>
        <dbReference type="ARBA" id="ARBA00023004"/>
    </source>
</evidence>